<accession>A0A0R3D0C9</accession>
<proteinExistence type="predicted"/>
<comment type="caution">
    <text evidence="1">The sequence shown here is derived from an EMBL/GenBank/DDBJ whole genome shotgun (WGS) entry which is preliminary data.</text>
</comment>
<organism evidence="1 2">
    <name type="scientific">Bradyrhizobium manausense</name>
    <dbReference type="NCBI Taxonomy" id="989370"/>
    <lineage>
        <taxon>Bacteria</taxon>
        <taxon>Pseudomonadati</taxon>
        <taxon>Pseudomonadota</taxon>
        <taxon>Alphaproteobacteria</taxon>
        <taxon>Hyphomicrobiales</taxon>
        <taxon>Nitrobacteraceae</taxon>
        <taxon>Bradyrhizobium</taxon>
    </lineage>
</organism>
<sequence>MQQVAAQLDKLHILAAHSLLQQRDALARGDTKAAAAHRKNADAALKVAKAAAKKYFPGEVGEAMDRQLTMLDARHRRLVKATGKTGLLDVVNAGGDRGKEAKAAFEALAYNDPLARRVLNANTNAIAEGRHHKSKGAKDKLAKALPAYDGNLSPKAAQQILRRYIAVRGSGRPVMMQDFLAGHGVRKTAGPQDIASQFGIQG</sequence>
<dbReference type="STRING" id="989370.AOQ71_31685"/>
<keyword evidence="2" id="KW-1185">Reference proteome</keyword>
<dbReference type="RefSeq" id="WP_057755386.1">
    <property type="nucleotide sequence ID" value="NZ_LJYG01000108.1"/>
</dbReference>
<dbReference type="Proteomes" id="UP000051936">
    <property type="component" value="Unassembled WGS sequence"/>
</dbReference>
<gene>
    <name evidence="1" type="ORF">AOQ71_31685</name>
</gene>
<evidence type="ECO:0000313" key="2">
    <source>
        <dbReference type="Proteomes" id="UP000051936"/>
    </source>
</evidence>
<dbReference type="EMBL" id="LJYG01000108">
    <property type="protein sequence ID" value="KRQ03291.1"/>
    <property type="molecule type" value="Genomic_DNA"/>
</dbReference>
<name>A0A0R3D0C9_9BRAD</name>
<protein>
    <submittedName>
        <fullName evidence="1">Uncharacterized protein</fullName>
    </submittedName>
</protein>
<evidence type="ECO:0000313" key="1">
    <source>
        <dbReference type="EMBL" id="KRQ03291.1"/>
    </source>
</evidence>
<reference evidence="1 2" key="1">
    <citation type="submission" date="2015-09" db="EMBL/GenBank/DDBJ databases">
        <title>Draft Genome Sequence of Bradyrhizobium manausense Strain BR 3351T, a Novel Symbiotic Nitrogen-Fixing Alphaproteobacterium Isolated from Brazilian Amazon Rain Forest.</title>
        <authorList>
            <person name="De Araujo J.L."/>
            <person name="Zilli J.E."/>
        </authorList>
    </citation>
    <scope>NUCLEOTIDE SEQUENCE [LARGE SCALE GENOMIC DNA]</scope>
    <source>
        <strain evidence="1 2">BR3351</strain>
    </source>
</reference>
<dbReference type="AlphaFoldDB" id="A0A0R3D0C9"/>